<comment type="caution">
    <text evidence="4">The sequence shown here is derived from an EMBL/GenBank/DDBJ whole genome shotgun (WGS) entry which is preliminary data.</text>
</comment>
<feature type="region of interest" description="Disordered" evidence="1">
    <location>
        <begin position="29"/>
        <end position="67"/>
    </location>
</feature>
<dbReference type="PROSITE" id="PS50206">
    <property type="entry name" value="RHODANESE_3"/>
    <property type="match status" value="2"/>
</dbReference>
<dbReference type="Gene3D" id="3.40.250.10">
    <property type="entry name" value="Rhodanese-like domain"/>
    <property type="match status" value="2"/>
</dbReference>
<keyword evidence="2" id="KW-0732">Signal</keyword>
<evidence type="ECO:0000256" key="1">
    <source>
        <dbReference type="SAM" id="MobiDB-lite"/>
    </source>
</evidence>
<dbReference type="CDD" id="cd00158">
    <property type="entry name" value="RHOD"/>
    <property type="match status" value="2"/>
</dbReference>
<dbReference type="SUPFAM" id="SSF52821">
    <property type="entry name" value="Rhodanese/Cell cycle control phosphatase"/>
    <property type="match status" value="2"/>
</dbReference>
<dbReference type="Proteomes" id="UP000824250">
    <property type="component" value="Unassembled WGS sequence"/>
</dbReference>
<dbReference type="SMART" id="SM00450">
    <property type="entry name" value="RHOD"/>
    <property type="match status" value="2"/>
</dbReference>
<reference evidence="4" key="2">
    <citation type="journal article" date="2021" name="PeerJ">
        <title>Extensive microbial diversity within the chicken gut microbiome revealed by metagenomics and culture.</title>
        <authorList>
            <person name="Gilroy R."/>
            <person name="Ravi A."/>
            <person name="Getino M."/>
            <person name="Pursley I."/>
            <person name="Horton D.L."/>
            <person name="Alikhan N.F."/>
            <person name="Baker D."/>
            <person name="Gharbi K."/>
            <person name="Hall N."/>
            <person name="Watson M."/>
            <person name="Adriaenssens E.M."/>
            <person name="Foster-Nyarko E."/>
            <person name="Jarju S."/>
            <person name="Secka A."/>
            <person name="Antonio M."/>
            <person name="Oren A."/>
            <person name="Chaudhuri R.R."/>
            <person name="La Ragione R."/>
            <person name="Hildebrand F."/>
            <person name="Pallen M.J."/>
        </authorList>
    </citation>
    <scope>NUCLEOTIDE SEQUENCE</scope>
    <source>
        <strain evidence="4">CHK180-2868</strain>
    </source>
</reference>
<dbReference type="InterPro" id="IPR001763">
    <property type="entry name" value="Rhodanese-like_dom"/>
</dbReference>
<feature type="signal peptide" evidence="2">
    <location>
        <begin position="1"/>
        <end position="20"/>
    </location>
</feature>
<dbReference type="EMBL" id="DVGC01000007">
    <property type="protein sequence ID" value="HIR04706.1"/>
    <property type="molecule type" value="Genomic_DNA"/>
</dbReference>
<feature type="compositionally biased region" description="Low complexity" evidence="1">
    <location>
        <begin position="29"/>
        <end position="42"/>
    </location>
</feature>
<dbReference type="InterPro" id="IPR050229">
    <property type="entry name" value="GlpE_sulfurtransferase"/>
</dbReference>
<proteinExistence type="predicted"/>
<evidence type="ECO:0000313" key="5">
    <source>
        <dbReference type="Proteomes" id="UP000824250"/>
    </source>
</evidence>
<protein>
    <submittedName>
        <fullName evidence="4">Rhodanese-like domain-containing protein</fullName>
    </submittedName>
</protein>
<name>A0A9D1A2W4_9FIRM</name>
<dbReference type="AlphaFoldDB" id="A0A9D1A2W4"/>
<reference evidence="4" key="1">
    <citation type="submission" date="2020-10" db="EMBL/GenBank/DDBJ databases">
        <authorList>
            <person name="Gilroy R."/>
        </authorList>
    </citation>
    <scope>NUCLEOTIDE SEQUENCE</scope>
    <source>
        <strain evidence="4">CHK180-2868</strain>
    </source>
</reference>
<feature type="compositionally biased region" description="Acidic residues" evidence="1">
    <location>
        <begin position="43"/>
        <end position="65"/>
    </location>
</feature>
<accession>A0A9D1A2W4</accession>
<dbReference type="PANTHER" id="PTHR43031">
    <property type="entry name" value="FAD-DEPENDENT OXIDOREDUCTASE"/>
    <property type="match status" value="1"/>
</dbReference>
<feature type="domain" description="Rhodanese" evidence="3">
    <location>
        <begin position="82"/>
        <end position="183"/>
    </location>
</feature>
<dbReference type="InterPro" id="IPR036873">
    <property type="entry name" value="Rhodanese-like_dom_sf"/>
</dbReference>
<sequence>MKKTIVSLGAALTLFMAVLAGCQSSTEETTAAETTAAETTAAETEESTEAEAEESEESQAEETEAAAEYQYVSPEDAVQAAQDGSAHVLDVREWSAYVEGRVANSLWCPIFPLDDESLVEPMAAFAETNLNDGQDIYLICVSGQKGAQRATGVLTDAGIDPSLIYTVEGGATALAEVDGALTTNRAEENIEWQYVSGTDAVAALRSDEVQFLDVRDDETYAAGHLDGSLQVNLQDFETPEAQTAMYTLATEELDPSKPVYILCYSGNNCAKTAISVMKDAGFDVSNLFIIENGAKDADVQAAFVQ</sequence>
<dbReference type="Pfam" id="PF00581">
    <property type="entry name" value="Rhodanese"/>
    <property type="match status" value="2"/>
</dbReference>
<dbReference type="PROSITE" id="PS51257">
    <property type="entry name" value="PROKAR_LIPOPROTEIN"/>
    <property type="match status" value="1"/>
</dbReference>
<evidence type="ECO:0000256" key="2">
    <source>
        <dbReference type="SAM" id="SignalP"/>
    </source>
</evidence>
<organism evidence="4 5">
    <name type="scientific">Candidatus Copromonas faecavium</name>
    <name type="common">nom. illeg.</name>
    <dbReference type="NCBI Taxonomy" id="2840740"/>
    <lineage>
        <taxon>Bacteria</taxon>
        <taxon>Bacillati</taxon>
        <taxon>Bacillota</taxon>
        <taxon>Clostridia</taxon>
        <taxon>Lachnospirales</taxon>
        <taxon>Lachnospiraceae</taxon>
        <taxon>Candidatus Copromonas (nom. illeg.)</taxon>
    </lineage>
</organism>
<evidence type="ECO:0000259" key="3">
    <source>
        <dbReference type="PROSITE" id="PS50206"/>
    </source>
</evidence>
<gene>
    <name evidence="4" type="ORF">IAB28_01885</name>
</gene>
<evidence type="ECO:0000313" key="4">
    <source>
        <dbReference type="EMBL" id="HIR04706.1"/>
    </source>
</evidence>
<feature type="chain" id="PRO_5039379774" evidence="2">
    <location>
        <begin position="21"/>
        <end position="305"/>
    </location>
</feature>
<dbReference type="PANTHER" id="PTHR43031:SF1">
    <property type="entry name" value="PYRIDINE NUCLEOTIDE-DISULPHIDE OXIDOREDUCTASE"/>
    <property type="match status" value="1"/>
</dbReference>
<feature type="domain" description="Rhodanese" evidence="3">
    <location>
        <begin position="205"/>
        <end position="301"/>
    </location>
</feature>